<sequence>MSGHWFDGLASRSVQIMFLSLSILGLVQGQEADELLGTVIQESSASEMDWIEGCGTDILELRGQIPVDRNQAKIERHIRICRTYCDPPSGGCDLLKTETSCDCLKCNMHCLKHGSYVADCIMEPQQTLCSRFHDQIGNETCDVDCNGARGKSVLWILALLSLLSLWV</sequence>
<evidence type="ECO:0000256" key="1">
    <source>
        <dbReference type="SAM" id="SignalP"/>
    </source>
</evidence>
<reference evidence="3" key="1">
    <citation type="submission" date="2021-02" db="EMBL/GenBank/DDBJ databases">
        <authorList>
            <person name="Dougan E. K."/>
            <person name="Rhodes N."/>
            <person name="Thang M."/>
            <person name="Chan C."/>
        </authorList>
    </citation>
    <scope>NUCLEOTIDE SEQUENCE</scope>
</reference>
<proteinExistence type="predicted"/>
<feature type="signal peptide" evidence="1">
    <location>
        <begin position="1"/>
        <end position="29"/>
    </location>
</feature>
<evidence type="ECO:0000313" key="3">
    <source>
        <dbReference type="EMBL" id="CAE8679112.1"/>
    </source>
</evidence>
<evidence type="ECO:0000313" key="2">
    <source>
        <dbReference type="EMBL" id="CAE8648247.1"/>
    </source>
</evidence>
<protein>
    <submittedName>
        <fullName evidence="3">Uncharacterized protein</fullName>
    </submittedName>
</protein>
<dbReference type="AlphaFoldDB" id="A0A813JKH5"/>
<dbReference type="Proteomes" id="UP000626109">
    <property type="component" value="Unassembled WGS sequence"/>
</dbReference>
<accession>A0A813JKH5</accession>
<keyword evidence="1" id="KW-0732">Signal</keyword>
<comment type="caution">
    <text evidence="3">The sequence shown here is derived from an EMBL/GenBank/DDBJ whole genome shotgun (WGS) entry which is preliminary data.</text>
</comment>
<name>A0A813JKH5_POLGL</name>
<feature type="chain" id="PRO_5036222177" evidence="1">
    <location>
        <begin position="30"/>
        <end position="167"/>
    </location>
</feature>
<gene>
    <name evidence="3" type="ORF">PGLA2088_LOCUS21183</name>
    <name evidence="2" type="ORF">PGLA2088_LOCUS6397</name>
</gene>
<organism evidence="3 4">
    <name type="scientific">Polarella glacialis</name>
    <name type="common">Dinoflagellate</name>
    <dbReference type="NCBI Taxonomy" id="89957"/>
    <lineage>
        <taxon>Eukaryota</taxon>
        <taxon>Sar</taxon>
        <taxon>Alveolata</taxon>
        <taxon>Dinophyceae</taxon>
        <taxon>Suessiales</taxon>
        <taxon>Suessiaceae</taxon>
        <taxon>Polarella</taxon>
    </lineage>
</organism>
<dbReference type="EMBL" id="CAJNNW010025740">
    <property type="protein sequence ID" value="CAE8679112.1"/>
    <property type="molecule type" value="Genomic_DNA"/>
</dbReference>
<evidence type="ECO:0000313" key="4">
    <source>
        <dbReference type="Proteomes" id="UP000626109"/>
    </source>
</evidence>
<dbReference type="EMBL" id="CAJNNW010006363">
    <property type="protein sequence ID" value="CAE8648247.1"/>
    <property type="molecule type" value="Genomic_DNA"/>
</dbReference>